<comment type="subcellular location">
    <subcellularLocation>
        <location evidence="1">Nucleus</location>
    </subcellularLocation>
</comment>
<proteinExistence type="inferred from homology"/>
<evidence type="ECO:0000313" key="19">
    <source>
        <dbReference type="EMBL" id="PQQ21744.1"/>
    </source>
</evidence>
<organism evidence="19 20">
    <name type="scientific">Prunus yedoensis var. nudiflora</name>
    <dbReference type="NCBI Taxonomy" id="2094558"/>
    <lineage>
        <taxon>Eukaryota</taxon>
        <taxon>Viridiplantae</taxon>
        <taxon>Streptophyta</taxon>
        <taxon>Embryophyta</taxon>
        <taxon>Tracheophyta</taxon>
        <taxon>Spermatophyta</taxon>
        <taxon>Magnoliopsida</taxon>
        <taxon>eudicotyledons</taxon>
        <taxon>Gunneridae</taxon>
        <taxon>Pentapetalae</taxon>
        <taxon>rosids</taxon>
        <taxon>fabids</taxon>
        <taxon>Rosales</taxon>
        <taxon>Rosaceae</taxon>
        <taxon>Amygdaloideae</taxon>
        <taxon>Amygdaleae</taxon>
        <taxon>Prunus</taxon>
    </lineage>
</organism>
<dbReference type="FunFam" id="3.30.160.60:FF:000747">
    <property type="entry name" value="Probable lysine-specific demethylase ELF6"/>
    <property type="match status" value="1"/>
</dbReference>
<feature type="compositionally biased region" description="Basic residues" evidence="17">
    <location>
        <begin position="134"/>
        <end position="143"/>
    </location>
</feature>
<keyword evidence="4" id="KW-0677">Repeat</keyword>
<keyword evidence="5 16" id="KW-0863">Zinc-finger</keyword>
<keyword evidence="8" id="KW-0223">Dioxygenase</keyword>
<dbReference type="InterPro" id="IPR013087">
    <property type="entry name" value="Znf_C2H2_type"/>
</dbReference>
<keyword evidence="11" id="KW-0805">Transcription regulation</keyword>
<evidence type="ECO:0000256" key="2">
    <source>
        <dbReference type="ARBA" id="ARBA00009711"/>
    </source>
</evidence>
<evidence type="ECO:0000256" key="16">
    <source>
        <dbReference type="PROSITE-ProRule" id="PRU00042"/>
    </source>
</evidence>
<keyword evidence="20" id="KW-1185">Reference proteome</keyword>
<dbReference type="InterPro" id="IPR036236">
    <property type="entry name" value="Znf_C2H2_sf"/>
</dbReference>
<keyword evidence="13" id="KW-0539">Nucleus</keyword>
<evidence type="ECO:0000256" key="8">
    <source>
        <dbReference type="ARBA" id="ARBA00022964"/>
    </source>
</evidence>
<dbReference type="GO" id="GO:0006357">
    <property type="term" value="P:regulation of transcription by RNA polymerase II"/>
    <property type="evidence" value="ECO:0007669"/>
    <property type="project" value="TreeGrafter"/>
</dbReference>
<evidence type="ECO:0000256" key="4">
    <source>
        <dbReference type="ARBA" id="ARBA00022737"/>
    </source>
</evidence>
<comment type="catalytic activity">
    <reaction evidence="15">
        <text>N(6),N(6),N(6)-trimethyl-L-lysyl(27)-[histone H3] + 2-oxoglutarate + O2 = N(6),N(6)-dimethyl-L-lysyl(27)-[histone H3] + formaldehyde + succinate + CO2</text>
        <dbReference type="Rhea" id="RHEA:60228"/>
        <dbReference type="Rhea" id="RHEA-COMP:15535"/>
        <dbReference type="Rhea" id="RHEA-COMP:15539"/>
        <dbReference type="ChEBI" id="CHEBI:15379"/>
        <dbReference type="ChEBI" id="CHEBI:16526"/>
        <dbReference type="ChEBI" id="CHEBI:16810"/>
        <dbReference type="ChEBI" id="CHEBI:16842"/>
        <dbReference type="ChEBI" id="CHEBI:30031"/>
        <dbReference type="ChEBI" id="CHEBI:61961"/>
        <dbReference type="ChEBI" id="CHEBI:61976"/>
    </reaction>
    <physiologicalReaction direction="left-to-right" evidence="15">
        <dbReference type="Rhea" id="RHEA:60229"/>
    </physiologicalReaction>
</comment>
<dbReference type="AlphaFoldDB" id="A0A314ZW95"/>
<feature type="compositionally biased region" description="Basic and acidic residues" evidence="17">
    <location>
        <begin position="144"/>
        <end position="162"/>
    </location>
</feature>
<feature type="domain" description="C2H2-type" evidence="18">
    <location>
        <begin position="344"/>
        <end position="373"/>
    </location>
</feature>
<dbReference type="SMART" id="SM00355">
    <property type="entry name" value="ZnF_C2H2"/>
    <property type="match status" value="3"/>
</dbReference>
<dbReference type="Pfam" id="PF00096">
    <property type="entry name" value="zf-C2H2"/>
    <property type="match status" value="1"/>
</dbReference>
<dbReference type="Gene3D" id="3.30.160.60">
    <property type="entry name" value="Classic Zinc Finger"/>
    <property type="match status" value="2"/>
</dbReference>
<keyword evidence="3" id="KW-0479">Metal-binding</keyword>
<dbReference type="PANTHER" id="PTHR46179:SF13">
    <property type="entry name" value="C2H2-TYPE DOMAIN-CONTAINING PROTEIN"/>
    <property type="match status" value="1"/>
</dbReference>
<dbReference type="GO" id="GO:0009741">
    <property type="term" value="P:response to brassinosteroid"/>
    <property type="evidence" value="ECO:0007669"/>
    <property type="project" value="UniProtKB-ARBA"/>
</dbReference>
<feature type="region of interest" description="Disordered" evidence="17">
    <location>
        <begin position="1"/>
        <end position="169"/>
    </location>
</feature>
<dbReference type="GO" id="GO:0032259">
    <property type="term" value="P:methylation"/>
    <property type="evidence" value="ECO:0007669"/>
    <property type="project" value="UniProtKB-KW"/>
</dbReference>
<name>A0A314ZW95_PRUYE</name>
<dbReference type="SUPFAM" id="SSF57667">
    <property type="entry name" value="beta-beta-alpha zinc fingers"/>
    <property type="match status" value="1"/>
</dbReference>
<keyword evidence="9" id="KW-0560">Oxidoreductase</keyword>
<feature type="compositionally biased region" description="Low complexity" evidence="17">
    <location>
        <begin position="223"/>
        <end position="244"/>
    </location>
</feature>
<evidence type="ECO:0000259" key="18">
    <source>
        <dbReference type="PROSITE" id="PS50157"/>
    </source>
</evidence>
<dbReference type="Proteomes" id="UP000250321">
    <property type="component" value="Unassembled WGS sequence"/>
</dbReference>
<dbReference type="PROSITE" id="PS00028">
    <property type="entry name" value="ZINC_FINGER_C2H2_1"/>
    <property type="match status" value="2"/>
</dbReference>
<feature type="compositionally biased region" description="Basic residues" evidence="17">
    <location>
        <begin position="104"/>
        <end position="114"/>
    </location>
</feature>
<evidence type="ECO:0000256" key="11">
    <source>
        <dbReference type="ARBA" id="ARBA00023015"/>
    </source>
</evidence>
<dbReference type="OrthoDB" id="9547406at2759"/>
<evidence type="ECO:0000256" key="13">
    <source>
        <dbReference type="ARBA" id="ARBA00023242"/>
    </source>
</evidence>
<keyword evidence="19" id="KW-0808">Transferase</keyword>
<dbReference type="GO" id="GO:0005730">
    <property type="term" value="C:nucleolus"/>
    <property type="evidence" value="ECO:0007669"/>
    <property type="project" value="TreeGrafter"/>
</dbReference>
<feature type="domain" description="C2H2-type" evidence="18">
    <location>
        <begin position="374"/>
        <end position="403"/>
    </location>
</feature>
<feature type="compositionally biased region" description="Basic and acidic residues" evidence="17">
    <location>
        <begin position="69"/>
        <end position="80"/>
    </location>
</feature>
<dbReference type="InterPro" id="IPR051061">
    <property type="entry name" value="Zinc_finger_trans_reg"/>
</dbReference>
<dbReference type="GO" id="GO:2000028">
    <property type="term" value="P:regulation of photoperiodism, flowering"/>
    <property type="evidence" value="ECO:0007669"/>
    <property type="project" value="UniProtKB-ARBA"/>
</dbReference>
<comment type="similarity">
    <text evidence="2">Belongs to the JHDM3 histone demethylase family.</text>
</comment>
<dbReference type="GO" id="GO:0003700">
    <property type="term" value="F:DNA-binding transcription factor activity"/>
    <property type="evidence" value="ECO:0007669"/>
    <property type="project" value="TreeGrafter"/>
</dbReference>
<evidence type="ECO:0000256" key="1">
    <source>
        <dbReference type="ARBA" id="ARBA00004123"/>
    </source>
</evidence>
<keyword evidence="6" id="KW-0862">Zinc</keyword>
<evidence type="ECO:0000256" key="17">
    <source>
        <dbReference type="SAM" id="MobiDB-lite"/>
    </source>
</evidence>
<comment type="catalytic activity">
    <reaction evidence="14">
        <text>N(6),N(6)-dimethyl-L-lysyl(27)-[histone H3] + 2-oxoglutarate + O2 = N(6)-methyl-L-lysyl(27)-[histone H3] + formaldehyde + succinate + CO2</text>
        <dbReference type="Rhea" id="RHEA:60232"/>
        <dbReference type="Rhea" id="RHEA-COMP:15539"/>
        <dbReference type="Rhea" id="RHEA-COMP:15544"/>
        <dbReference type="ChEBI" id="CHEBI:15379"/>
        <dbReference type="ChEBI" id="CHEBI:16526"/>
        <dbReference type="ChEBI" id="CHEBI:16810"/>
        <dbReference type="ChEBI" id="CHEBI:16842"/>
        <dbReference type="ChEBI" id="CHEBI:30031"/>
        <dbReference type="ChEBI" id="CHEBI:61929"/>
        <dbReference type="ChEBI" id="CHEBI:61976"/>
    </reaction>
    <physiologicalReaction direction="left-to-right" evidence="14">
        <dbReference type="Rhea" id="RHEA:60233"/>
    </physiologicalReaction>
</comment>
<gene>
    <name evidence="19" type="ORF">Pyn_38143</name>
</gene>
<sequence length="439" mass="49945">MTAETGTTKKVKCLEKEDAVSDYSVDDNSHQQQRRFPKSKQAEYIESGPTKKPKFVETEFTLSDDSMQDDSHQPDGRNFRCEQANYIEGNDVSDDSVGVESHQQHRRSAKSKQAKHMERDVVSDDSVEGSSRQQHGRVLRSKTAKGETDNFHKASSHQERGSISRSKKARFIEREDAAVGETDNFLQQHKRILRSKQTQQETLQKMRRETPRQVKQGTAPLVKQGTRTLRKQQTTQQMKQQTPRLRNNQSEQNNFDLYADEGAEGGPSTRLRKRAPKPIKVSGTKPKEQQQTARKKAKNVSAVKAQAGQNDAKLREEEAEFSCDIDGCTMSLGSKQELALHKRNICPVKGCGKKFFSHKYLVQHRRVHTDDRPLRCPWKGCKMTFKWAWARTEHIRVHTGARLMYVLSQGVGRPSDLSQISAAISGRLDIQQRKVGDTC</sequence>
<evidence type="ECO:0000256" key="7">
    <source>
        <dbReference type="ARBA" id="ARBA00022853"/>
    </source>
</evidence>
<dbReference type="PROSITE" id="PS50157">
    <property type="entry name" value="ZINC_FINGER_C2H2_2"/>
    <property type="match status" value="2"/>
</dbReference>
<keyword evidence="19" id="KW-0489">Methyltransferase</keyword>
<evidence type="ECO:0000256" key="10">
    <source>
        <dbReference type="ARBA" id="ARBA00023004"/>
    </source>
</evidence>
<reference evidence="19 20" key="1">
    <citation type="submission" date="2018-02" db="EMBL/GenBank/DDBJ databases">
        <title>Draft genome of wild Prunus yedoensis var. nudiflora.</title>
        <authorList>
            <person name="Baek S."/>
            <person name="Kim J.-H."/>
            <person name="Choi K."/>
            <person name="Kim G.-B."/>
            <person name="Cho A."/>
            <person name="Jang H."/>
            <person name="Shin C.-H."/>
            <person name="Yu H.-J."/>
            <person name="Mun J.-H."/>
        </authorList>
    </citation>
    <scope>NUCLEOTIDE SEQUENCE [LARGE SCALE GENOMIC DNA]</scope>
    <source>
        <strain evidence="20">cv. Jeju island</strain>
        <tissue evidence="19">Leaf</tissue>
    </source>
</reference>
<evidence type="ECO:0000256" key="14">
    <source>
        <dbReference type="ARBA" id="ARBA00050682"/>
    </source>
</evidence>
<dbReference type="EMBL" id="PJQY01000005">
    <property type="protein sequence ID" value="PQQ21744.1"/>
    <property type="molecule type" value="Genomic_DNA"/>
</dbReference>
<feature type="region of interest" description="Disordered" evidence="17">
    <location>
        <begin position="192"/>
        <end position="311"/>
    </location>
</feature>
<feature type="compositionally biased region" description="Polar residues" evidence="17">
    <location>
        <begin position="245"/>
        <end position="255"/>
    </location>
</feature>
<evidence type="ECO:0000256" key="15">
    <source>
        <dbReference type="ARBA" id="ARBA00051751"/>
    </source>
</evidence>
<protein>
    <submittedName>
        <fullName evidence="19">Lysine-specific demethylase REF6</fullName>
    </submittedName>
</protein>
<evidence type="ECO:0000256" key="3">
    <source>
        <dbReference type="ARBA" id="ARBA00022723"/>
    </source>
</evidence>
<comment type="caution">
    <text evidence="19">The sequence shown here is derived from an EMBL/GenBank/DDBJ whole genome shotgun (WGS) entry which is preliminary data.</text>
</comment>
<dbReference type="GO" id="GO:0009826">
    <property type="term" value="P:unidimensional cell growth"/>
    <property type="evidence" value="ECO:0007669"/>
    <property type="project" value="UniProtKB-ARBA"/>
</dbReference>
<dbReference type="GO" id="GO:0010628">
    <property type="term" value="P:positive regulation of gene expression"/>
    <property type="evidence" value="ECO:0007669"/>
    <property type="project" value="UniProtKB-ARBA"/>
</dbReference>
<keyword evidence="12" id="KW-0804">Transcription</keyword>
<dbReference type="GO" id="GO:0048580">
    <property type="term" value="P:regulation of post-embryonic development"/>
    <property type="evidence" value="ECO:0007669"/>
    <property type="project" value="UniProtKB-ARBA"/>
</dbReference>
<keyword evidence="7" id="KW-0156">Chromatin regulator</keyword>
<evidence type="ECO:0000256" key="6">
    <source>
        <dbReference type="ARBA" id="ARBA00022833"/>
    </source>
</evidence>
<dbReference type="GO" id="GO:0040029">
    <property type="term" value="P:epigenetic regulation of gene expression"/>
    <property type="evidence" value="ECO:0007669"/>
    <property type="project" value="UniProtKB-ARBA"/>
</dbReference>
<evidence type="ECO:0000313" key="20">
    <source>
        <dbReference type="Proteomes" id="UP000250321"/>
    </source>
</evidence>
<evidence type="ECO:0000256" key="12">
    <source>
        <dbReference type="ARBA" id="ARBA00023163"/>
    </source>
</evidence>
<evidence type="ECO:0000256" key="5">
    <source>
        <dbReference type="ARBA" id="ARBA00022771"/>
    </source>
</evidence>
<dbReference type="GO" id="GO:0008168">
    <property type="term" value="F:methyltransferase activity"/>
    <property type="evidence" value="ECO:0007669"/>
    <property type="project" value="UniProtKB-KW"/>
</dbReference>
<dbReference type="GO" id="GO:0071558">
    <property type="term" value="F:histone H3K27me2/H3K27me3 demethylase activity"/>
    <property type="evidence" value="ECO:0007669"/>
    <property type="project" value="UniProtKB-ARBA"/>
</dbReference>
<dbReference type="PANTHER" id="PTHR46179">
    <property type="entry name" value="ZINC FINGER PROTEIN"/>
    <property type="match status" value="1"/>
</dbReference>
<dbReference type="GO" id="GO:0080084">
    <property type="term" value="F:5S rDNA binding"/>
    <property type="evidence" value="ECO:0007669"/>
    <property type="project" value="TreeGrafter"/>
</dbReference>
<dbReference type="GO" id="GO:0008270">
    <property type="term" value="F:zinc ion binding"/>
    <property type="evidence" value="ECO:0007669"/>
    <property type="project" value="UniProtKB-KW"/>
</dbReference>
<evidence type="ECO:0000256" key="9">
    <source>
        <dbReference type="ARBA" id="ARBA00023002"/>
    </source>
</evidence>
<accession>A0A314ZW95</accession>
<keyword evidence="10" id="KW-0408">Iron</keyword>